<protein>
    <submittedName>
        <fullName evidence="1">Uncharacterized protein</fullName>
    </submittedName>
</protein>
<organism evidence="1 2">
    <name type="scientific">Rhizopus delemar (strain RA 99-880 / ATCC MYA-4621 / FGSC 9543 / NRRL 43880)</name>
    <name type="common">Mucormycosis agent</name>
    <name type="synonym">Rhizopus arrhizus var. delemar</name>
    <dbReference type="NCBI Taxonomy" id="246409"/>
    <lineage>
        <taxon>Eukaryota</taxon>
        <taxon>Fungi</taxon>
        <taxon>Fungi incertae sedis</taxon>
        <taxon>Mucoromycota</taxon>
        <taxon>Mucoromycotina</taxon>
        <taxon>Mucoromycetes</taxon>
        <taxon>Mucorales</taxon>
        <taxon>Mucorineae</taxon>
        <taxon>Rhizopodaceae</taxon>
        <taxon>Rhizopus</taxon>
    </lineage>
</organism>
<dbReference type="GeneID" id="93623237"/>
<evidence type="ECO:0000313" key="1">
    <source>
        <dbReference type="EMBL" id="EIE91561.1"/>
    </source>
</evidence>
<dbReference type="AlphaFoldDB" id="I1CSY1"/>
<evidence type="ECO:0000313" key="2">
    <source>
        <dbReference type="Proteomes" id="UP000009138"/>
    </source>
</evidence>
<dbReference type="VEuPathDB" id="FungiDB:RO3G_16272"/>
<reference evidence="1 2" key="1">
    <citation type="journal article" date="2009" name="PLoS Genet.">
        <title>Genomic analysis of the basal lineage fungus Rhizopus oryzae reveals a whole-genome duplication.</title>
        <authorList>
            <person name="Ma L.-J."/>
            <person name="Ibrahim A.S."/>
            <person name="Skory C."/>
            <person name="Grabherr M.G."/>
            <person name="Burger G."/>
            <person name="Butler M."/>
            <person name="Elias M."/>
            <person name="Idnurm A."/>
            <person name="Lang B.F."/>
            <person name="Sone T."/>
            <person name="Abe A."/>
            <person name="Calvo S.E."/>
            <person name="Corrochano L.M."/>
            <person name="Engels R."/>
            <person name="Fu J."/>
            <person name="Hansberg W."/>
            <person name="Kim J.-M."/>
            <person name="Kodira C.D."/>
            <person name="Koehrsen M.J."/>
            <person name="Liu B."/>
            <person name="Miranda-Saavedra D."/>
            <person name="O'Leary S."/>
            <person name="Ortiz-Castellanos L."/>
            <person name="Poulter R."/>
            <person name="Rodriguez-Romero J."/>
            <person name="Ruiz-Herrera J."/>
            <person name="Shen Y.-Q."/>
            <person name="Zeng Q."/>
            <person name="Galagan J."/>
            <person name="Birren B.W."/>
            <person name="Cuomo C.A."/>
            <person name="Wickes B.L."/>
        </authorList>
    </citation>
    <scope>NUCLEOTIDE SEQUENCE [LARGE SCALE GENOMIC DNA]</scope>
    <source>
        <strain evidence="2">RA 99-880 / ATCC MYA-4621 / FGSC 9543 / NRRL 43880</strain>
    </source>
</reference>
<proteinExistence type="predicted"/>
<dbReference type="EMBL" id="CH476750">
    <property type="protein sequence ID" value="EIE91561.1"/>
    <property type="molecule type" value="Genomic_DNA"/>
</dbReference>
<keyword evidence="2" id="KW-1185">Reference proteome</keyword>
<gene>
    <name evidence="1" type="ORF">RO3G_16272</name>
</gene>
<dbReference type="RefSeq" id="XP_067526957.1">
    <property type="nucleotide sequence ID" value="XM_067670856.1"/>
</dbReference>
<accession>I1CSY1</accession>
<dbReference type="Proteomes" id="UP000009138">
    <property type="component" value="Unassembled WGS sequence"/>
</dbReference>
<name>I1CSY1_RHIO9</name>
<sequence>MSLIESYGPYTALVLSMRKIFYIKLSFVYNIQQMLNVYELCSNIYTREEFPSTIVEAEDECLLL</sequence>
<dbReference type="InParanoid" id="I1CSY1"/>